<keyword evidence="2" id="KW-1185">Reference proteome</keyword>
<organism evidence="1 2">
    <name type="scientific">Populus alba</name>
    <name type="common">White poplar</name>
    <dbReference type="NCBI Taxonomy" id="43335"/>
    <lineage>
        <taxon>Eukaryota</taxon>
        <taxon>Viridiplantae</taxon>
        <taxon>Streptophyta</taxon>
        <taxon>Embryophyta</taxon>
        <taxon>Tracheophyta</taxon>
        <taxon>Spermatophyta</taxon>
        <taxon>Magnoliopsida</taxon>
        <taxon>eudicotyledons</taxon>
        <taxon>Gunneridae</taxon>
        <taxon>Pentapetalae</taxon>
        <taxon>rosids</taxon>
        <taxon>fabids</taxon>
        <taxon>Malpighiales</taxon>
        <taxon>Salicaceae</taxon>
        <taxon>Saliceae</taxon>
        <taxon>Populus</taxon>
    </lineage>
</organism>
<evidence type="ECO:0000313" key="2">
    <source>
        <dbReference type="Proteomes" id="UP000309997"/>
    </source>
</evidence>
<name>A0ACC4ARW3_POPAL</name>
<evidence type="ECO:0000313" key="1">
    <source>
        <dbReference type="EMBL" id="KAL3568952.1"/>
    </source>
</evidence>
<gene>
    <name evidence="1" type="ORF">D5086_028842</name>
</gene>
<accession>A0ACC4ARW3</accession>
<comment type="caution">
    <text evidence="1">The sequence shown here is derived from an EMBL/GenBank/DDBJ whole genome shotgun (WGS) entry which is preliminary data.</text>
</comment>
<reference evidence="1 2" key="1">
    <citation type="journal article" date="2024" name="Plant Biotechnol. J.">
        <title>Genome and CRISPR/Cas9 system of a widespread forest tree (Populus alba) in the world.</title>
        <authorList>
            <person name="Liu Y.J."/>
            <person name="Jiang P.F."/>
            <person name="Han X.M."/>
            <person name="Li X.Y."/>
            <person name="Wang H.M."/>
            <person name="Wang Y.J."/>
            <person name="Wang X.X."/>
            <person name="Zeng Q.Y."/>
        </authorList>
    </citation>
    <scope>NUCLEOTIDE SEQUENCE [LARGE SCALE GENOMIC DNA]</scope>
    <source>
        <strain evidence="2">cv. PAL-ZL1</strain>
    </source>
</reference>
<dbReference type="EMBL" id="RCHU02000016">
    <property type="protein sequence ID" value="KAL3568952.1"/>
    <property type="molecule type" value="Genomic_DNA"/>
</dbReference>
<protein>
    <submittedName>
        <fullName evidence="1">Uncharacterized protein</fullName>
    </submittedName>
</protein>
<proteinExistence type="predicted"/>
<dbReference type="Proteomes" id="UP000309997">
    <property type="component" value="Unassembled WGS sequence"/>
</dbReference>
<sequence>MELDIQRFLQNPDQQLFEFQHFPTSYLRLAAHRVAQHYGLITMVQDNGIDGLANKILVQKTAECRYPAVRLSEIPAKQSGSDTPEMIKLAIKPRPNKGSINDPNGLGIKRSPVRSVEERKEDYDRARARIFSSPSSPTADDTVPQLPTDSKNLSSSKDENEECRISVVDPEKNVFVRDGMSSRVAIFRDREKDRTDPDYDRSYERYVRSLPANQSFSLTPFNMQKIPLPYMQYDPGFPQLGQMPRTQASLGYHPAANPAMSPFCAMGSNQTSRDAAYVQWPSTAMIFLYTRKLPVARIVQRLRYKPLSIPVLGTKLEHFKIFGVDQATTTNVTSMGGGLRGNLLINKNMTRKLGGKNKARMGQPVFGIL</sequence>